<evidence type="ECO:0000313" key="4">
    <source>
        <dbReference type="Proteomes" id="UP001150238"/>
    </source>
</evidence>
<feature type="signal peptide" evidence="2">
    <location>
        <begin position="1"/>
        <end position="27"/>
    </location>
</feature>
<feature type="region of interest" description="Disordered" evidence="1">
    <location>
        <begin position="226"/>
        <end position="264"/>
    </location>
</feature>
<keyword evidence="2" id="KW-0732">Signal</keyword>
<sequence>MRSRYHRRSNISLAAAYFLFMIALVSAAFAAAVPISSPQSDSVTSHPQQHKSRADDSHHSEAQNPTASSSTAENTHDSSRMTKTDIMNAMKAQKIDIVIRYPEKNRPPIVSRSLQANVQRGSFLLVKAAMETLGIDIKPSFNIKYSGFVSKPRSIEDRFKVWFLKKEDGDGGMDKLIECTGILKMRLKDKNVEEKEVGEKEVKEADKLVFYGRVIDSKGKPIVTLNNQEKIVPKKHPGPLNDDEPGVSDEAKDGGRKQKGAKVQ</sequence>
<reference evidence="3" key="2">
    <citation type="journal article" date="2023" name="Proc. Natl. Acad. Sci. U.S.A.">
        <title>A global phylogenomic analysis of the shiitake genus Lentinula.</title>
        <authorList>
            <person name="Sierra-Patev S."/>
            <person name="Min B."/>
            <person name="Naranjo-Ortiz M."/>
            <person name="Looney B."/>
            <person name="Konkel Z."/>
            <person name="Slot J.C."/>
            <person name="Sakamoto Y."/>
            <person name="Steenwyk J.L."/>
            <person name="Rokas A."/>
            <person name="Carro J."/>
            <person name="Camarero S."/>
            <person name="Ferreira P."/>
            <person name="Molpeceres G."/>
            <person name="Ruiz-Duenas F.J."/>
            <person name="Serrano A."/>
            <person name="Henrissat B."/>
            <person name="Drula E."/>
            <person name="Hughes K.W."/>
            <person name="Mata J.L."/>
            <person name="Ishikawa N.K."/>
            <person name="Vargas-Isla R."/>
            <person name="Ushijima S."/>
            <person name="Smith C.A."/>
            <person name="Donoghue J."/>
            <person name="Ahrendt S."/>
            <person name="Andreopoulos W."/>
            <person name="He G."/>
            <person name="LaButti K."/>
            <person name="Lipzen A."/>
            <person name="Ng V."/>
            <person name="Riley R."/>
            <person name="Sandor L."/>
            <person name="Barry K."/>
            <person name="Martinez A.T."/>
            <person name="Xiao Y."/>
            <person name="Gibbons J.G."/>
            <person name="Terashima K."/>
            <person name="Grigoriev I.V."/>
            <person name="Hibbett D."/>
        </authorList>
    </citation>
    <scope>NUCLEOTIDE SEQUENCE</scope>
    <source>
        <strain evidence="3">Sp2 HRB7682 ss15</strain>
    </source>
</reference>
<dbReference type="Proteomes" id="UP001150238">
    <property type="component" value="Unassembled WGS sequence"/>
</dbReference>
<evidence type="ECO:0000256" key="2">
    <source>
        <dbReference type="SAM" id="SignalP"/>
    </source>
</evidence>
<accession>A0A9W9DIS6</accession>
<organism evidence="3 4">
    <name type="scientific">Lentinula lateritia</name>
    <dbReference type="NCBI Taxonomy" id="40482"/>
    <lineage>
        <taxon>Eukaryota</taxon>
        <taxon>Fungi</taxon>
        <taxon>Dikarya</taxon>
        <taxon>Basidiomycota</taxon>
        <taxon>Agaricomycotina</taxon>
        <taxon>Agaricomycetes</taxon>
        <taxon>Agaricomycetidae</taxon>
        <taxon>Agaricales</taxon>
        <taxon>Marasmiineae</taxon>
        <taxon>Omphalotaceae</taxon>
        <taxon>Lentinula</taxon>
    </lineage>
</organism>
<reference evidence="3" key="1">
    <citation type="submission" date="2022-08" db="EMBL/GenBank/DDBJ databases">
        <authorList>
            <consortium name="DOE Joint Genome Institute"/>
            <person name="Min B."/>
            <person name="Riley R."/>
            <person name="Sierra-Patev S."/>
            <person name="Naranjo-Ortiz M."/>
            <person name="Looney B."/>
            <person name="Konkel Z."/>
            <person name="Slot J.C."/>
            <person name="Sakamoto Y."/>
            <person name="Steenwyk J.L."/>
            <person name="Rokas A."/>
            <person name="Carro J."/>
            <person name="Camarero S."/>
            <person name="Ferreira P."/>
            <person name="Molpeceres G."/>
            <person name="Ruiz-Duenas F.J."/>
            <person name="Serrano A."/>
            <person name="Henrissat B."/>
            <person name="Drula E."/>
            <person name="Hughes K.W."/>
            <person name="Mata J.L."/>
            <person name="Ishikawa N.K."/>
            <person name="Vargas-Isla R."/>
            <person name="Ushijima S."/>
            <person name="Smith C.A."/>
            <person name="Ahrendt S."/>
            <person name="Andreopoulos W."/>
            <person name="He G."/>
            <person name="Labutti K."/>
            <person name="Lipzen A."/>
            <person name="Ng V."/>
            <person name="Sandor L."/>
            <person name="Barry K."/>
            <person name="Martinez A.T."/>
            <person name="Xiao Y."/>
            <person name="Gibbons J.G."/>
            <person name="Terashima K."/>
            <person name="Hibbett D.S."/>
            <person name="Grigoriev I.V."/>
        </authorList>
    </citation>
    <scope>NUCLEOTIDE SEQUENCE</scope>
    <source>
        <strain evidence="3">Sp2 HRB7682 ss15</strain>
    </source>
</reference>
<protein>
    <submittedName>
        <fullName evidence="3">Uncharacterized protein</fullName>
    </submittedName>
</protein>
<feature type="compositionally biased region" description="Polar residues" evidence="1">
    <location>
        <begin position="62"/>
        <end position="73"/>
    </location>
</feature>
<dbReference type="AlphaFoldDB" id="A0A9W9DIS6"/>
<feature type="region of interest" description="Disordered" evidence="1">
    <location>
        <begin position="37"/>
        <end position="79"/>
    </location>
</feature>
<feature type="chain" id="PRO_5040964454" evidence="2">
    <location>
        <begin position="28"/>
        <end position="264"/>
    </location>
</feature>
<name>A0A9W9DIS6_9AGAR</name>
<evidence type="ECO:0000256" key="1">
    <source>
        <dbReference type="SAM" id="MobiDB-lite"/>
    </source>
</evidence>
<feature type="compositionally biased region" description="Basic and acidic residues" evidence="1">
    <location>
        <begin position="52"/>
        <end position="61"/>
    </location>
</feature>
<gene>
    <name evidence="3" type="ORF">C8J55DRAFT_522001</name>
</gene>
<dbReference type="EMBL" id="JANVFS010000030">
    <property type="protein sequence ID" value="KAJ4471135.1"/>
    <property type="molecule type" value="Genomic_DNA"/>
</dbReference>
<comment type="caution">
    <text evidence="3">The sequence shown here is derived from an EMBL/GenBank/DDBJ whole genome shotgun (WGS) entry which is preliminary data.</text>
</comment>
<proteinExistence type="predicted"/>
<evidence type="ECO:0000313" key="3">
    <source>
        <dbReference type="EMBL" id="KAJ4471135.1"/>
    </source>
</evidence>